<dbReference type="RefSeq" id="WP_158336002.1">
    <property type="nucleotide sequence ID" value="NZ_CP011882.1"/>
</dbReference>
<protein>
    <submittedName>
        <fullName evidence="1">Uncharacterized protein</fullName>
    </submittedName>
</protein>
<proteinExistence type="predicted"/>
<dbReference type="Proteomes" id="UP001229422">
    <property type="component" value="Chromosome"/>
</dbReference>
<reference evidence="1" key="1">
    <citation type="submission" date="2023-05" db="EMBL/GenBank/DDBJ databases">
        <title>Complete genome sequence of Bacillus subtilis SRCM117797 isolated from Soybean paste.</title>
        <authorList>
            <person name="Abraha H.B."/>
            <person name="Kim K.-P."/>
            <person name="Ryu M.-S."/>
            <person name="Jeong D.-Y."/>
        </authorList>
    </citation>
    <scope>NUCLEOTIDE SEQUENCE</scope>
    <source>
        <strain evidence="1">SRCM117797</strain>
    </source>
</reference>
<sequence>MTPEIKAISIVITNSLIFHTPFSNNSILILKKGSVFKNEPLYWYLQEKIPNGGIFLKVYKSLTVGILSLSLVFSGITSAFATEKKDDNRLNIVSSESLDPNASIENLMIYHTAGLSLYDSSNVLKNAADVQAKWDGQFKSDYTIPAYVVASAASGGMYHITRYLTATLNLGPAAAAAFTSMVTGYVASKGDIRLKSTEKYKWIVRYTKAKYEATTKIYVKGKYKSTKTKTWISEADPNIDSVE</sequence>
<organism evidence="1 2">
    <name type="scientific">Bacillus subtilis</name>
    <dbReference type="NCBI Taxonomy" id="1423"/>
    <lineage>
        <taxon>Bacteria</taxon>
        <taxon>Bacillati</taxon>
        <taxon>Bacillota</taxon>
        <taxon>Bacilli</taxon>
        <taxon>Bacillales</taxon>
        <taxon>Bacillaceae</taxon>
        <taxon>Bacillus</taxon>
    </lineage>
</organism>
<evidence type="ECO:0000313" key="2">
    <source>
        <dbReference type="Proteomes" id="UP001229422"/>
    </source>
</evidence>
<dbReference type="AlphaFoldDB" id="A0AAQ3ETB2"/>
<dbReference type="EMBL" id="CP125292">
    <property type="protein sequence ID" value="WHM22865.1"/>
    <property type="molecule type" value="Genomic_DNA"/>
</dbReference>
<accession>A0AAQ3ETB2</accession>
<name>A0AAQ3ETB2_BACIU</name>
<gene>
    <name evidence="1" type="ORF">QL281_07490</name>
</gene>
<evidence type="ECO:0000313" key="1">
    <source>
        <dbReference type="EMBL" id="WHM22865.1"/>
    </source>
</evidence>